<dbReference type="PANTHER" id="PTHR38116:SF9">
    <property type="entry name" value="BZIP DOMAIN-CONTAINING PROTEIN"/>
    <property type="match status" value="1"/>
</dbReference>
<name>A0A0D2D0Z3_9EURO</name>
<evidence type="ECO:0000256" key="1">
    <source>
        <dbReference type="SAM" id="MobiDB-lite"/>
    </source>
</evidence>
<dbReference type="AlphaFoldDB" id="A0A0D2D0Z3"/>
<dbReference type="VEuPathDB" id="FungiDB:PV07_05263"/>
<reference evidence="2 3" key="1">
    <citation type="submission" date="2015-01" db="EMBL/GenBank/DDBJ databases">
        <title>The Genome Sequence of Cladophialophora immunda CBS83496.</title>
        <authorList>
            <consortium name="The Broad Institute Genomics Platform"/>
            <person name="Cuomo C."/>
            <person name="de Hoog S."/>
            <person name="Gorbushina A."/>
            <person name="Stielow B."/>
            <person name="Teixiera M."/>
            <person name="Abouelleil A."/>
            <person name="Chapman S.B."/>
            <person name="Priest M."/>
            <person name="Young S.K."/>
            <person name="Wortman J."/>
            <person name="Nusbaum C."/>
            <person name="Birren B."/>
        </authorList>
    </citation>
    <scope>NUCLEOTIDE SEQUENCE [LARGE SCALE GENOMIC DNA]</scope>
    <source>
        <strain evidence="2 3">CBS 83496</strain>
    </source>
</reference>
<organism evidence="2 3">
    <name type="scientific">Cladophialophora immunda</name>
    <dbReference type="NCBI Taxonomy" id="569365"/>
    <lineage>
        <taxon>Eukaryota</taxon>
        <taxon>Fungi</taxon>
        <taxon>Dikarya</taxon>
        <taxon>Ascomycota</taxon>
        <taxon>Pezizomycotina</taxon>
        <taxon>Eurotiomycetes</taxon>
        <taxon>Chaetothyriomycetidae</taxon>
        <taxon>Chaetothyriales</taxon>
        <taxon>Herpotrichiellaceae</taxon>
        <taxon>Cladophialophora</taxon>
    </lineage>
</organism>
<dbReference type="HOGENOM" id="CLU_605490_0_0_1"/>
<feature type="compositionally biased region" description="Basic and acidic residues" evidence="1">
    <location>
        <begin position="62"/>
        <end position="117"/>
    </location>
</feature>
<evidence type="ECO:0008006" key="4">
    <source>
        <dbReference type="Google" id="ProtNLM"/>
    </source>
</evidence>
<protein>
    <recommendedName>
        <fullName evidence="4">BZIP domain-containing protein</fullName>
    </recommendedName>
</protein>
<accession>A0A0D2D0Z3</accession>
<evidence type="ECO:0000313" key="3">
    <source>
        <dbReference type="Proteomes" id="UP000054466"/>
    </source>
</evidence>
<dbReference type="InterPro" id="IPR021833">
    <property type="entry name" value="DUF3425"/>
</dbReference>
<sequence>MIQGRFVIEPDCLSSTGVLEEVYAANAAGLIYRHAMTPPNPRDGKVAQDKTMSTSAPAGPDSEPKVPERYRRKLTEARREQNRRSQRVWRERQKQRRDEEIRAKVAQELSKREREHAQQLSAADPRVPPMEPFDPGEGSSTTFLEPPPEERTTETSADNAASEATALPEPVLPLRVAVYYYVPPIPDALDMRHTWPVPDDTDSKTYTLPPGVTPRGSPLTSLSPSLSPMRQVSPFQRSPRPSPHSHSSASRSISRTRPSLPSPYKNHLQLVGESCFAATMSIAQSLGISIVSYVNDHPSPFSTESNANIHTIPVDLRPTAHQLIIPHPSYLDCIPFPHFRSMAIYLSSVRKLDHMSLFLDLMHDGMVCWGRERANGYSGRSMRDGVAWNKRSWEVRRWFWRKWSWIARMTVEDIDSGIITQQTEEEFDDEDGMLSGSQWWWSLHDDEEGLSPSGDVASSSSEVPPQEPEELGSFLSRHVVCNVGIRQTSENHLLMHWD</sequence>
<feature type="region of interest" description="Disordered" evidence="1">
    <location>
        <begin position="449"/>
        <end position="469"/>
    </location>
</feature>
<dbReference type="EMBL" id="KN847042">
    <property type="protein sequence ID" value="KIW29449.1"/>
    <property type="molecule type" value="Genomic_DNA"/>
</dbReference>
<dbReference type="CDD" id="cd14688">
    <property type="entry name" value="bZIP_YAP"/>
    <property type="match status" value="1"/>
</dbReference>
<dbReference type="Pfam" id="PF11905">
    <property type="entry name" value="DUF3425"/>
    <property type="match status" value="1"/>
</dbReference>
<evidence type="ECO:0000313" key="2">
    <source>
        <dbReference type="EMBL" id="KIW29449.1"/>
    </source>
</evidence>
<feature type="region of interest" description="Disordered" evidence="1">
    <location>
        <begin position="202"/>
        <end position="261"/>
    </location>
</feature>
<dbReference type="GeneID" id="27344457"/>
<feature type="region of interest" description="Disordered" evidence="1">
    <location>
        <begin position="35"/>
        <end position="164"/>
    </location>
</feature>
<dbReference type="OrthoDB" id="5973539at2759"/>
<dbReference type="PANTHER" id="PTHR38116">
    <property type="entry name" value="CHROMOSOME 7, WHOLE GENOME SHOTGUN SEQUENCE"/>
    <property type="match status" value="1"/>
</dbReference>
<dbReference type="RefSeq" id="XP_016249665.1">
    <property type="nucleotide sequence ID" value="XM_016392146.1"/>
</dbReference>
<keyword evidence="3" id="KW-1185">Reference proteome</keyword>
<feature type="compositionally biased region" description="Low complexity" evidence="1">
    <location>
        <begin position="217"/>
        <end position="259"/>
    </location>
</feature>
<dbReference type="Proteomes" id="UP000054466">
    <property type="component" value="Unassembled WGS sequence"/>
</dbReference>
<gene>
    <name evidence="2" type="ORF">PV07_05263</name>
</gene>
<proteinExistence type="predicted"/>